<comment type="caution">
    <text evidence="6">The sequence shown here is derived from an EMBL/GenBank/DDBJ whole genome shotgun (WGS) entry which is preliminary data.</text>
</comment>
<dbReference type="Pfam" id="PF09375">
    <property type="entry name" value="Peptidase_M75"/>
    <property type="match status" value="1"/>
</dbReference>
<feature type="domain" description="Imelysin-like" evidence="5">
    <location>
        <begin position="166"/>
        <end position="401"/>
    </location>
</feature>
<dbReference type="CDD" id="cd14656">
    <property type="entry name" value="Imelysin-like_EfeO"/>
    <property type="match status" value="1"/>
</dbReference>
<dbReference type="PANTHER" id="PTHR39192:SF1">
    <property type="entry name" value="IRON UPTAKE SYSTEM COMPONENT EFEO"/>
    <property type="match status" value="1"/>
</dbReference>
<dbReference type="PANTHER" id="PTHR39192">
    <property type="entry name" value="IRON UPTAKE SYSTEM COMPONENT EFEO"/>
    <property type="match status" value="1"/>
</dbReference>
<keyword evidence="7" id="KW-1185">Reference proteome</keyword>
<keyword evidence="3 4" id="KW-0732">Signal</keyword>
<dbReference type="InterPro" id="IPR050894">
    <property type="entry name" value="EfeM/EfeO_iron_uptake"/>
</dbReference>
<evidence type="ECO:0000256" key="4">
    <source>
        <dbReference type="SAM" id="SignalP"/>
    </source>
</evidence>
<comment type="subcellular location">
    <subcellularLocation>
        <location evidence="1">Cell envelope</location>
    </subcellularLocation>
</comment>
<dbReference type="InterPro" id="IPR034981">
    <property type="entry name" value="Imelysin-like_EfeO/Algp7"/>
</dbReference>
<dbReference type="NCBIfam" id="NF041757">
    <property type="entry name" value="EfeO"/>
    <property type="match status" value="1"/>
</dbReference>
<dbReference type="RefSeq" id="WP_198037402.1">
    <property type="nucleotide sequence ID" value="NZ_JBHEZZ010000007.1"/>
</dbReference>
<feature type="signal peptide" evidence="4">
    <location>
        <begin position="1"/>
        <end position="31"/>
    </location>
</feature>
<evidence type="ECO:0000256" key="2">
    <source>
        <dbReference type="ARBA" id="ARBA00005989"/>
    </source>
</evidence>
<feature type="chain" id="PRO_5046437641" evidence="4">
    <location>
        <begin position="32"/>
        <end position="408"/>
    </location>
</feature>
<accession>A0ABV6UMC9</accession>
<dbReference type="InterPro" id="IPR018976">
    <property type="entry name" value="Imelysin-like"/>
</dbReference>
<name>A0ABV6UMC9_9ACTN</name>
<protein>
    <submittedName>
        <fullName evidence="6">Iron uptake system protein EfeO</fullName>
    </submittedName>
</protein>
<evidence type="ECO:0000256" key="3">
    <source>
        <dbReference type="ARBA" id="ARBA00022729"/>
    </source>
</evidence>
<comment type="similarity">
    <text evidence="2">Belongs to the EfeM/EfeO family.</text>
</comment>
<dbReference type="InterPro" id="IPR053377">
    <property type="entry name" value="Iron_uptake_EfeM/EfeO"/>
</dbReference>
<evidence type="ECO:0000259" key="5">
    <source>
        <dbReference type="Pfam" id="PF09375"/>
    </source>
</evidence>
<gene>
    <name evidence="6" type="primary">efeO</name>
    <name evidence="6" type="ORF">ACEZDJ_14975</name>
</gene>
<dbReference type="EMBL" id="JBHEZZ010000007">
    <property type="protein sequence ID" value="MFC1402588.1"/>
    <property type="molecule type" value="Genomic_DNA"/>
</dbReference>
<proteinExistence type="inferred from homology"/>
<sequence length="408" mass="42074">MSLFSAVNRRRGTAAAATTVTVLALAGGLTACGSSSGSKSADAASPAGSASATAAVDPHKADVTITAADGCSVNQKAFAAGAITFSISNKDAAAVSEVELLSGQRIVGEKENLPPGFSGTFAVSVDAGSYTLYCPGAANENTTLTVTGKAATSGDGSVDALLAQGTKEYAAYVTNQVGYLVQSSEALQKALQGTDLAAAQQAYMKARPYYEKIEPVAESFTVGKDNLDADIDARTGDVPAAQWEGFHRIEQGLFQTKSLKGLSSYADGLVANVKKLQTLTTGLSYKPFELANGAQELLDEVASSKITGEEERYSHIDLLDFQANDEGAEQAFASLQPALSKIDPALTTSISSAFTALDKLVDTYRTGANASGFQLYTALTNADKQKLAAAVKAVQEPLSQVASKVASS</sequence>
<organism evidence="6 7">
    <name type="scientific">Streptacidiphilus cavernicola</name>
    <dbReference type="NCBI Taxonomy" id="3342716"/>
    <lineage>
        <taxon>Bacteria</taxon>
        <taxon>Bacillati</taxon>
        <taxon>Actinomycetota</taxon>
        <taxon>Actinomycetes</taxon>
        <taxon>Kitasatosporales</taxon>
        <taxon>Streptomycetaceae</taxon>
        <taxon>Streptacidiphilus</taxon>
    </lineage>
</organism>
<dbReference type="Proteomes" id="UP001592528">
    <property type="component" value="Unassembled WGS sequence"/>
</dbReference>
<dbReference type="InterPro" id="IPR038352">
    <property type="entry name" value="Imelysin_sf"/>
</dbReference>
<evidence type="ECO:0000313" key="6">
    <source>
        <dbReference type="EMBL" id="MFC1402588.1"/>
    </source>
</evidence>
<reference evidence="6 7" key="1">
    <citation type="submission" date="2024-09" db="EMBL/GenBank/DDBJ databases">
        <authorList>
            <person name="Lee S.D."/>
        </authorList>
    </citation>
    <scope>NUCLEOTIDE SEQUENCE [LARGE SCALE GENOMIC DNA]</scope>
    <source>
        <strain evidence="6 7">N1-5</strain>
    </source>
</reference>
<evidence type="ECO:0000313" key="7">
    <source>
        <dbReference type="Proteomes" id="UP001592528"/>
    </source>
</evidence>
<dbReference type="Gene3D" id="1.20.1420.20">
    <property type="entry name" value="M75 peptidase, HXXE motif"/>
    <property type="match status" value="1"/>
</dbReference>
<evidence type="ECO:0000256" key="1">
    <source>
        <dbReference type="ARBA" id="ARBA00004196"/>
    </source>
</evidence>